<protein>
    <submittedName>
        <fullName evidence="2">PIN domain-like protein</fullName>
    </submittedName>
</protein>
<dbReference type="InterPro" id="IPR006084">
    <property type="entry name" value="XPG/Rad2"/>
</dbReference>
<organism evidence="2 3">
    <name type="scientific">Rhodocollybia butyracea</name>
    <dbReference type="NCBI Taxonomy" id="206335"/>
    <lineage>
        <taxon>Eukaryota</taxon>
        <taxon>Fungi</taxon>
        <taxon>Dikarya</taxon>
        <taxon>Basidiomycota</taxon>
        <taxon>Agaricomycotina</taxon>
        <taxon>Agaricomycetes</taxon>
        <taxon>Agaricomycetidae</taxon>
        <taxon>Agaricales</taxon>
        <taxon>Marasmiineae</taxon>
        <taxon>Omphalotaceae</taxon>
        <taxon>Rhodocollybia</taxon>
    </lineage>
</organism>
<dbReference type="PRINTS" id="PR00853">
    <property type="entry name" value="XPGRADSUPER"/>
</dbReference>
<dbReference type="SUPFAM" id="SSF88723">
    <property type="entry name" value="PIN domain-like"/>
    <property type="match status" value="1"/>
</dbReference>
<evidence type="ECO:0000313" key="2">
    <source>
        <dbReference type="EMBL" id="KAF9067477.1"/>
    </source>
</evidence>
<dbReference type="GO" id="GO:0006974">
    <property type="term" value="P:DNA damage response"/>
    <property type="evidence" value="ECO:0007669"/>
    <property type="project" value="UniProtKB-ARBA"/>
</dbReference>
<dbReference type="PANTHER" id="PTHR11081:SF75">
    <property type="entry name" value="ENDONUCLEASE, PUTATIVE (AFU_ORTHOLOGUE AFUA_3G13260)-RELATED"/>
    <property type="match status" value="1"/>
</dbReference>
<dbReference type="SMART" id="SM00484">
    <property type="entry name" value="XPGI"/>
    <property type="match status" value="1"/>
</dbReference>
<dbReference type="EMBL" id="JADNRY010000073">
    <property type="protein sequence ID" value="KAF9067477.1"/>
    <property type="molecule type" value="Genomic_DNA"/>
</dbReference>
<dbReference type="PANTHER" id="PTHR11081">
    <property type="entry name" value="FLAP ENDONUCLEASE FAMILY MEMBER"/>
    <property type="match status" value="1"/>
</dbReference>
<comment type="caution">
    <text evidence="2">The sequence shown here is derived from an EMBL/GenBank/DDBJ whole genome shotgun (WGS) entry which is preliminary data.</text>
</comment>
<dbReference type="GO" id="GO:0017108">
    <property type="term" value="F:5'-flap endonuclease activity"/>
    <property type="evidence" value="ECO:0007669"/>
    <property type="project" value="TreeGrafter"/>
</dbReference>
<evidence type="ECO:0000313" key="3">
    <source>
        <dbReference type="Proteomes" id="UP000772434"/>
    </source>
</evidence>
<sequence length="264" mass="28975">MGIEGLWKILEHSAQRVDFVDYTLVNGFLPKYPGSRVFHVGIDASVLLDGYSAANITYGRFQHHTTVDASLTQLWRFLNQLSYAPTDCTFVYDGNDRASSKRGVQVITEEPLLYKKSKEMVQTFGFRVYTAKGDAEAELAIMNQKGLIDAVLTKDSDVFPLGAEHVLRISPEASSDSKLVVDLYDAKHIEDSLMLTTGGLILYSLLAGNDINAGVRGFGPVNALAIAQCGFGNSLVEAMAGSPTQQQQYLRELVCKIISELKNN</sequence>
<dbReference type="InterPro" id="IPR029060">
    <property type="entry name" value="PIN-like_dom_sf"/>
</dbReference>
<dbReference type="OrthoDB" id="3005703at2759"/>
<proteinExistence type="predicted"/>
<evidence type="ECO:0000259" key="1">
    <source>
        <dbReference type="SMART" id="SM00484"/>
    </source>
</evidence>
<dbReference type="AlphaFoldDB" id="A0A9P5PQQ1"/>
<accession>A0A9P5PQQ1</accession>
<dbReference type="Pfam" id="PF00867">
    <property type="entry name" value="XPG_I"/>
    <property type="match status" value="1"/>
</dbReference>
<dbReference type="InterPro" id="IPR006086">
    <property type="entry name" value="XPG-I_dom"/>
</dbReference>
<feature type="non-terminal residue" evidence="2">
    <location>
        <position position="264"/>
    </location>
</feature>
<keyword evidence="3" id="KW-1185">Reference proteome</keyword>
<dbReference type="CDD" id="cd09870">
    <property type="entry name" value="PIN_YEN1"/>
    <property type="match status" value="1"/>
</dbReference>
<dbReference type="Gene3D" id="3.40.50.1010">
    <property type="entry name" value="5'-nuclease"/>
    <property type="match status" value="2"/>
</dbReference>
<reference evidence="2" key="1">
    <citation type="submission" date="2020-11" db="EMBL/GenBank/DDBJ databases">
        <authorList>
            <consortium name="DOE Joint Genome Institute"/>
            <person name="Ahrendt S."/>
            <person name="Riley R."/>
            <person name="Andreopoulos W."/>
            <person name="Labutti K."/>
            <person name="Pangilinan J."/>
            <person name="Ruiz-Duenas F.J."/>
            <person name="Barrasa J.M."/>
            <person name="Sanchez-Garcia M."/>
            <person name="Camarero S."/>
            <person name="Miyauchi S."/>
            <person name="Serrano A."/>
            <person name="Linde D."/>
            <person name="Babiker R."/>
            <person name="Drula E."/>
            <person name="Ayuso-Fernandez I."/>
            <person name="Pacheco R."/>
            <person name="Padilla G."/>
            <person name="Ferreira P."/>
            <person name="Barriuso J."/>
            <person name="Kellner H."/>
            <person name="Castanera R."/>
            <person name="Alfaro M."/>
            <person name="Ramirez L."/>
            <person name="Pisabarro A.G."/>
            <person name="Kuo A."/>
            <person name="Tritt A."/>
            <person name="Lipzen A."/>
            <person name="He G."/>
            <person name="Yan M."/>
            <person name="Ng V."/>
            <person name="Cullen D."/>
            <person name="Martin F."/>
            <person name="Rosso M.-N."/>
            <person name="Henrissat B."/>
            <person name="Hibbett D."/>
            <person name="Martinez A.T."/>
            <person name="Grigoriev I.V."/>
        </authorList>
    </citation>
    <scope>NUCLEOTIDE SEQUENCE</scope>
    <source>
        <strain evidence="2">AH 40177</strain>
    </source>
</reference>
<dbReference type="Proteomes" id="UP000772434">
    <property type="component" value="Unassembled WGS sequence"/>
</dbReference>
<feature type="domain" description="XPG-I" evidence="1">
    <location>
        <begin position="122"/>
        <end position="195"/>
    </location>
</feature>
<name>A0A9P5PQQ1_9AGAR</name>
<gene>
    <name evidence="2" type="ORF">BDP27DRAFT_1267442</name>
</gene>